<reference evidence="2" key="1">
    <citation type="submission" date="2020-05" db="EMBL/GenBank/DDBJ databases">
        <title>WGS assembly of Panicum virgatum.</title>
        <authorList>
            <person name="Lovell J.T."/>
            <person name="Jenkins J."/>
            <person name="Shu S."/>
            <person name="Juenger T.E."/>
            <person name="Schmutz J."/>
        </authorList>
    </citation>
    <scope>NUCLEOTIDE SEQUENCE</scope>
    <source>
        <strain evidence="2">AP13</strain>
    </source>
</reference>
<dbReference type="EMBL" id="CM029038">
    <property type="protein sequence ID" value="KAG2652353.1"/>
    <property type="molecule type" value="Genomic_DNA"/>
</dbReference>
<sequence length="144" mass="15634">MSECTCSSTTVQNSVRFGFPLLFRGNLLRCALDQIRPAPPRPSSSPPVTGPGRARTAALGRTRPRRERKKRSQPNGSLPEDSLVATYLWPSAPPLSHSATPPVPPTDPSQARTRRRRVSRPAAPSPGRRRSRPSLARVLGALIA</sequence>
<comment type="caution">
    <text evidence="2">The sequence shown here is derived from an EMBL/GenBank/DDBJ whole genome shotgun (WGS) entry which is preliminary data.</text>
</comment>
<feature type="compositionally biased region" description="Low complexity" evidence="1">
    <location>
        <begin position="50"/>
        <end position="61"/>
    </location>
</feature>
<feature type="region of interest" description="Disordered" evidence="1">
    <location>
        <begin position="35"/>
        <end position="134"/>
    </location>
</feature>
<accession>A0A8T0X4U3</accession>
<proteinExistence type="predicted"/>
<feature type="compositionally biased region" description="Basic residues" evidence="1">
    <location>
        <begin position="62"/>
        <end position="72"/>
    </location>
</feature>
<keyword evidence="3" id="KW-1185">Reference proteome</keyword>
<feature type="compositionally biased region" description="Pro residues" evidence="1">
    <location>
        <begin position="37"/>
        <end position="49"/>
    </location>
</feature>
<name>A0A8T0X4U3_PANVG</name>
<gene>
    <name evidence="2" type="ORF">PVAP13_1NG348219</name>
</gene>
<dbReference type="AlphaFoldDB" id="A0A8T0X4U3"/>
<dbReference type="Proteomes" id="UP000823388">
    <property type="component" value="Chromosome 1N"/>
</dbReference>
<protein>
    <submittedName>
        <fullName evidence="2">Uncharacterized protein</fullName>
    </submittedName>
</protein>
<evidence type="ECO:0000313" key="2">
    <source>
        <dbReference type="EMBL" id="KAG2652353.1"/>
    </source>
</evidence>
<organism evidence="2 3">
    <name type="scientific">Panicum virgatum</name>
    <name type="common">Blackwell switchgrass</name>
    <dbReference type="NCBI Taxonomy" id="38727"/>
    <lineage>
        <taxon>Eukaryota</taxon>
        <taxon>Viridiplantae</taxon>
        <taxon>Streptophyta</taxon>
        <taxon>Embryophyta</taxon>
        <taxon>Tracheophyta</taxon>
        <taxon>Spermatophyta</taxon>
        <taxon>Magnoliopsida</taxon>
        <taxon>Liliopsida</taxon>
        <taxon>Poales</taxon>
        <taxon>Poaceae</taxon>
        <taxon>PACMAD clade</taxon>
        <taxon>Panicoideae</taxon>
        <taxon>Panicodae</taxon>
        <taxon>Paniceae</taxon>
        <taxon>Panicinae</taxon>
        <taxon>Panicum</taxon>
        <taxon>Panicum sect. Hiantes</taxon>
    </lineage>
</organism>
<evidence type="ECO:0000313" key="3">
    <source>
        <dbReference type="Proteomes" id="UP000823388"/>
    </source>
</evidence>
<evidence type="ECO:0000256" key="1">
    <source>
        <dbReference type="SAM" id="MobiDB-lite"/>
    </source>
</evidence>